<dbReference type="PANTHER" id="PTHR33336:SF3">
    <property type="entry name" value="ABM DOMAIN-CONTAINING PROTEIN"/>
    <property type="match status" value="1"/>
</dbReference>
<dbReference type="KEGG" id="lfa:LFA_3189"/>
<dbReference type="InterPro" id="IPR050744">
    <property type="entry name" value="AI-2_Isomerase_LsrG"/>
</dbReference>
<dbReference type="AlphaFoldDB" id="A0A098G988"/>
<evidence type="ECO:0000313" key="3">
    <source>
        <dbReference type="Proteomes" id="UP000032430"/>
    </source>
</evidence>
<organism evidence="2 3">
    <name type="scientific">Legionella fallonii LLAP-10</name>
    <dbReference type="NCBI Taxonomy" id="1212491"/>
    <lineage>
        <taxon>Bacteria</taxon>
        <taxon>Pseudomonadati</taxon>
        <taxon>Pseudomonadota</taxon>
        <taxon>Gammaproteobacteria</taxon>
        <taxon>Legionellales</taxon>
        <taxon>Legionellaceae</taxon>
        <taxon>Legionella</taxon>
    </lineage>
</organism>
<accession>A0A098G988</accession>
<dbReference type="STRING" id="1212491.LFA_3189"/>
<name>A0A098G988_9GAMM</name>
<proteinExistence type="predicted"/>
<dbReference type="Pfam" id="PF03992">
    <property type="entry name" value="ABM"/>
    <property type="match status" value="1"/>
</dbReference>
<feature type="domain" description="ABM" evidence="1">
    <location>
        <begin position="5"/>
        <end position="97"/>
    </location>
</feature>
<keyword evidence="3" id="KW-1185">Reference proteome</keyword>
<sequence>MAEEIVCVVELTAKPGMIDQLVKEATKLVPLTKKEAGCLRYELHRSLTHPEILFFIERFQSREALDLHAKATYVRNFLDNLVPKLVSNTKISLYHEING</sequence>
<reference evidence="3" key="1">
    <citation type="submission" date="2014-09" db="EMBL/GenBank/DDBJ databases">
        <authorList>
            <person name="Gomez-Valero L."/>
        </authorList>
    </citation>
    <scope>NUCLEOTIDE SEQUENCE [LARGE SCALE GENOMIC DNA]</scope>
    <source>
        <strain evidence="3">ATCC700992</strain>
    </source>
</reference>
<protein>
    <recommendedName>
        <fullName evidence="1">ABM domain-containing protein</fullName>
    </recommendedName>
</protein>
<gene>
    <name evidence="2" type="ORF">LFA_3189</name>
</gene>
<dbReference type="Proteomes" id="UP000032430">
    <property type="component" value="Chromosome I"/>
</dbReference>
<dbReference type="RefSeq" id="WP_045096827.1">
    <property type="nucleotide sequence ID" value="NZ_LN614827.1"/>
</dbReference>
<dbReference type="OrthoDB" id="9812192at2"/>
<dbReference type="EMBL" id="LN614827">
    <property type="protein sequence ID" value="CEG58526.1"/>
    <property type="molecule type" value="Genomic_DNA"/>
</dbReference>
<dbReference type="InterPro" id="IPR007138">
    <property type="entry name" value="ABM_dom"/>
</dbReference>
<dbReference type="InterPro" id="IPR011008">
    <property type="entry name" value="Dimeric_a/b-barrel"/>
</dbReference>
<dbReference type="GO" id="GO:0005829">
    <property type="term" value="C:cytosol"/>
    <property type="evidence" value="ECO:0007669"/>
    <property type="project" value="TreeGrafter"/>
</dbReference>
<evidence type="ECO:0000259" key="1">
    <source>
        <dbReference type="PROSITE" id="PS51725"/>
    </source>
</evidence>
<dbReference type="HOGENOM" id="CLU_131496_11_1_6"/>
<dbReference type="PROSITE" id="PS51725">
    <property type="entry name" value="ABM"/>
    <property type="match status" value="1"/>
</dbReference>
<dbReference type="PANTHER" id="PTHR33336">
    <property type="entry name" value="QUINOL MONOOXYGENASE YGIN-RELATED"/>
    <property type="match status" value="1"/>
</dbReference>
<dbReference type="SUPFAM" id="SSF54909">
    <property type="entry name" value="Dimeric alpha+beta barrel"/>
    <property type="match status" value="1"/>
</dbReference>
<evidence type="ECO:0000313" key="2">
    <source>
        <dbReference type="EMBL" id="CEG58526.1"/>
    </source>
</evidence>
<dbReference type="GO" id="GO:0016491">
    <property type="term" value="F:oxidoreductase activity"/>
    <property type="evidence" value="ECO:0007669"/>
    <property type="project" value="TreeGrafter"/>
</dbReference>
<dbReference type="Gene3D" id="3.30.70.100">
    <property type="match status" value="1"/>
</dbReference>